<evidence type="ECO:0000259" key="1">
    <source>
        <dbReference type="Pfam" id="PF03732"/>
    </source>
</evidence>
<dbReference type="EMBL" id="CACSLK010033910">
    <property type="protein sequence ID" value="CAA0840620.1"/>
    <property type="molecule type" value="Genomic_DNA"/>
</dbReference>
<feature type="domain" description="Retrotransposon gag" evidence="1">
    <location>
        <begin position="148"/>
        <end position="220"/>
    </location>
</feature>
<protein>
    <recommendedName>
        <fullName evidence="1">Retrotransposon gag domain-containing protein</fullName>
    </recommendedName>
</protein>
<feature type="non-terminal residue" evidence="2">
    <location>
        <position position="1"/>
    </location>
</feature>
<sequence length="223" mass="25656">NVMLIHVEMVGGNCRTAGKGRSWSRCPHTADAACLQSVQSGRTSCVHARGASRIALPAAAFRWQCQCTPAVFSMCSIMLNFSNVQMSPRREPDRLAVPQATVVAQFRDYHPEKFSGQGDPRVVDEWVQALEMIFEVMDCPERYRVLCAQIQLTGDARLWWNAYWGMRPGDKEGCTWDRFKELIREKYYPAYYRAEMERQFMSLQQGTRTVDEYAREFTRLGAF</sequence>
<dbReference type="InterPro" id="IPR005162">
    <property type="entry name" value="Retrotrans_gag_dom"/>
</dbReference>
<dbReference type="Proteomes" id="UP001153555">
    <property type="component" value="Unassembled WGS sequence"/>
</dbReference>
<keyword evidence="3" id="KW-1185">Reference proteome</keyword>
<evidence type="ECO:0000313" key="3">
    <source>
        <dbReference type="Proteomes" id="UP001153555"/>
    </source>
</evidence>
<accession>A0A9N7NZL7</accession>
<gene>
    <name evidence="2" type="ORF">SHERM_06671</name>
</gene>
<proteinExistence type="predicted"/>
<name>A0A9N7NZL7_STRHE</name>
<organism evidence="2 3">
    <name type="scientific">Striga hermonthica</name>
    <name type="common">Purple witchweed</name>
    <name type="synonym">Buchnera hermonthica</name>
    <dbReference type="NCBI Taxonomy" id="68872"/>
    <lineage>
        <taxon>Eukaryota</taxon>
        <taxon>Viridiplantae</taxon>
        <taxon>Streptophyta</taxon>
        <taxon>Embryophyta</taxon>
        <taxon>Tracheophyta</taxon>
        <taxon>Spermatophyta</taxon>
        <taxon>Magnoliopsida</taxon>
        <taxon>eudicotyledons</taxon>
        <taxon>Gunneridae</taxon>
        <taxon>Pentapetalae</taxon>
        <taxon>asterids</taxon>
        <taxon>lamiids</taxon>
        <taxon>Lamiales</taxon>
        <taxon>Orobanchaceae</taxon>
        <taxon>Buchnereae</taxon>
        <taxon>Striga</taxon>
    </lineage>
</organism>
<dbReference type="AlphaFoldDB" id="A0A9N7NZL7"/>
<dbReference type="Pfam" id="PF03732">
    <property type="entry name" value="Retrotrans_gag"/>
    <property type="match status" value="1"/>
</dbReference>
<reference evidence="2" key="1">
    <citation type="submission" date="2019-12" db="EMBL/GenBank/DDBJ databases">
        <authorList>
            <person name="Scholes J."/>
        </authorList>
    </citation>
    <scope>NUCLEOTIDE SEQUENCE</scope>
</reference>
<dbReference type="OrthoDB" id="903801at2759"/>
<comment type="caution">
    <text evidence="2">The sequence shown here is derived from an EMBL/GenBank/DDBJ whole genome shotgun (WGS) entry which is preliminary data.</text>
</comment>
<feature type="non-terminal residue" evidence="2">
    <location>
        <position position="223"/>
    </location>
</feature>
<evidence type="ECO:0000313" key="2">
    <source>
        <dbReference type="EMBL" id="CAA0840620.1"/>
    </source>
</evidence>